<dbReference type="InterPro" id="IPR036390">
    <property type="entry name" value="WH_DNA-bd_sf"/>
</dbReference>
<dbReference type="PRINTS" id="PR00598">
    <property type="entry name" value="HTHMARR"/>
</dbReference>
<dbReference type="InterPro" id="IPR036388">
    <property type="entry name" value="WH-like_DNA-bd_sf"/>
</dbReference>
<evidence type="ECO:0000259" key="1">
    <source>
        <dbReference type="PROSITE" id="PS50995"/>
    </source>
</evidence>
<name>A0ABN3FHN3_9ACTN</name>
<sequence length="160" mass="17212">MSNMAEATPGYELPLQLFAAFRTIIDAAHADLAEAGHPDVKPMHGFVFQAIGARGTTAVELGVRLGVSKQAAGKTIAGLEKQGYVERATDPGDARRKIVRLTAKGIDMLTVSARSFDRIQAQWAETVGPERLAALQADLRALAPGELFRLDVPGWFNGER</sequence>
<dbReference type="SUPFAM" id="SSF46785">
    <property type="entry name" value="Winged helix' DNA-binding domain"/>
    <property type="match status" value="1"/>
</dbReference>
<evidence type="ECO:0000313" key="2">
    <source>
        <dbReference type="EMBL" id="GAA2330595.1"/>
    </source>
</evidence>
<dbReference type="PANTHER" id="PTHR33164:SF99">
    <property type="entry name" value="MARR FAMILY REGULATORY PROTEIN"/>
    <property type="match status" value="1"/>
</dbReference>
<feature type="domain" description="HTH marR-type" evidence="1">
    <location>
        <begin position="1"/>
        <end position="144"/>
    </location>
</feature>
<dbReference type="InterPro" id="IPR039422">
    <property type="entry name" value="MarR/SlyA-like"/>
</dbReference>
<gene>
    <name evidence="2" type="ORF">GCM10010403_22880</name>
</gene>
<dbReference type="Pfam" id="PF12802">
    <property type="entry name" value="MarR_2"/>
    <property type="match status" value="1"/>
</dbReference>
<accession>A0ABN3FHN3</accession>
<proteinExistence type="predicted"/>
<dbReference type="Gene3D" id="1.10.10.10">
    <property type="entry name" value="Winged helix-like DNA-binding domain superfamily/Winged helix DNA-binding domain"/>
    <property type="match status" value="1"/>
</dbReference>
<dbReference type="SMART" id="SM00347">
    <property type="entry name" value="HTH_MARR"/>
    <property type="match status" value="1"/>
</dbReference>
<evidence type="ECO:0000313" key="3">
    <source>
        <dbReference type="Proteomes" id="UP001501584"/>
    </source>
</evidence>
<reference evidence="2 3" key="1">
    <citation type="journal article" date="2019" name="Int. J. Syst. Evol. Microbiol.">
        <title>The Global Catalogue of Microorganisms (GCM) 10K type strain sequencing project: providing services to taxonomists for standard genome sequencing and annotation.</title>
        <authorList>
            <consortium name="The Broad Institute Genomics Platform"/>
            <consortium name="The Broad Institute Genome Sequencing Center for Infectious Disease"/>
            <person name="Wu L."/>
            <person name="Ma J."/>
        </authorList>
    </citation>
    <scope>NUCLEOTIDE SEQUENCE [LARGE SCALE GENOMIC DNA]</scope>
    <source>
        <strain evidence="2 3">JCM 6238</strain>
    </source>
</reference>
<protein>
    <submittedName>
        <fullName evidence="2">MarR family winged helix-turn-helix transcriptional regulator</fullName>
    </submittedName>
</protein>
<dbReference type="EMBL" id="BAAASX010000002">
    <property type="protein sequence ID" value="GAA2330595.1"/>
    <property type="molecule type" value="Genomic_DNA"/>
</dbReference>
<dbReference type="InterPro" id="IPR000835">
    <property type="entry name" value="HTH_MarR-typ"/>
</dbReference>
<dbReference type="PANTHER" id="PTHR33164">
    <property type="entry name" value="TRANSCRIPTIONAL REGULATOR, MARR FAMILY"/>
    <property type="match status" value="1"/>
</dbReference>
<dbReference type="PROSITE" id="PS50995">
    <property type="entry name" value="HTH_MARR_2"/>
    <property type="match status" value="1"/>
</dbReference>
<comment type="caution">
    <text evidence="2">The sequence shown here is derived from an EMBL/GenBank/DDBJ whole genome shotgun (WGS) entry which is preliminary data.</text>
</comment>
<organism evidence="2 3">
    <name type="scientific">Glycomyces rutgersensis</name>
    <dbReference type="NCBI Taxonomy" id="58115"/>
    <lineage>
        <taxon>Bacteria</taxon>
        <taxon>Bacillati</taxon>
        <taxon>Actinomycetota</taxon>
        <taxon>Actinomycetes</taxon>
        <taxon>Glycomycetales</taxon>
        <taxon>Glycomycetaceae</taxon>
        <taxon>Glycomyces</taxon>
    </lineage>
</organism>
<dbReference type="Proteomes" id="UP001501584">
    <property type="component" value="Unassembled WGS sequence"/>
</dbReference>
<keyword evidence="3" id="KW-1185">Reference proteome</keyword>